<dbReference type="OrthoDB" id="27683at2759"/>
<dbReference type="Gene3D" id="3.90.550.10">
    <property type="entry name" value="Spore Coat Polysaccharide Biosynthesis Protein SpsA, Chain A"/>
    <property type="match status" value="1"/>
</dbReference>
<dbReference type="GO" id="GO:0036503">
    <property type="term" value="P:ERAD pathway"/>
    <property type="evidence" value="ECO:0007669"/>
    <property type="project" value="TreeGrafter"/>
</dbReference>
<dbReference type="PANTHER" id="PTHR11226:SF0">
    <property type="entry name" value="UDP-GLUCOSE:GLYCOPROTEIN GLUCOSYLTRANSFERASE"/>
    <property type="match status" value="1"/>
</dbReference>
<accession>A0A0S4IWP5</accession>
<dbReference type="Pfam" id="PF18402">
    <property type="entry name" value="Thioredoxin_14"/>
    <property type="match status" value="1"/>
</dbReference>
<dbReference type="GO" id="GO:0005788">
    <property type="term" value="C:endoplasmic reticulum lumen"/>
    <property type="evidence" value="ECO:0007669"/>
    <property type="project" value="UniProtKB-SubCell"/>
</dbReference>
<dbReference type="Pfam" id="PF06427">
    <property type="entry name" value="UDP-g_GGTase"/>
    <property type="match status" value="1"/>
</dbReference>
<feature type="domain" description="Glucosyltransferase 24 catalytic" evidence="7">
    <location>
        <begin position="768"/>
        <end position="1042"/>
    </location>
</feature>
<dbReference type="Proteomes" id="UP000051952">
    <property type="component" value="Unassembled WGS sequence"/>
</dbReference>
<evidence type="ECO:0000313" key="9">
    <source>
        <dbReference type="Proteomes" id="UP000051952"/>
    </source>
</evidence>
<comment type="subcellular location">
    <subcellularLocation>
        <location evidence="2">Endoplasmic reticulum lumen</location>
    </subcellularLocation>
</comment>
<evidence type="ECO:0000256" key="1">
    <source>
        <dbReference type="ARBA" id="ARBA00001913"/>
    </source>
</evidence>
<keyword evidence="3" id="KW-0732">Signal</keyword>
<sequence>MDDERHYYATAFGVDGTAVESSAPPLKASVSALIQAVAFTLEDSTLLTEFLIDLLRNTVKPEVTEEQVRESAARFLGEVTLDSIISSPNFYTHYRDLSRYVKSTGLRTFPVMLFNGVVVTENIEQAFFPTFQQEFHLVRDMITRNELTDDIADIFDFMMQVTGALRRYQPAIFDKPTYVALKDTAQASFLELRPFVRGSGYDGQASLISHILVLPAVLNTLSLKMLDRALDHLEQCTTCPGVQLTIAACSSADGSATLSPSSSVVHRVLEGTLQGVSKKTEDGAAVKALRAVTKEILSFIDGQYPTQQALKLELVADIDAAIAQHLRESSASLPDEAKQALYNEKIVSPASELGTRNFCSATAESEPKMVGLVPFLLTNGRRIVFDESFTTDDYLLLEVDEAALTNTVFGCIETVDIPSLLAKTLTEADVTKHVISTKLGLINSILRHDHVSRGARMEKLYLPYPTTPYSFAVNATVSPNSARHTFNVVLNPVARESQQLAALVRFVSSLDELGVSSIVYVNPPAEIQKVPITNFYQFVGQKKPSFDEEGNVVSPAAYLKNMPQSQTLTLGLVEPEAWMVFASAAAQDLDNIRLNTLHGSKLRAEYTLQSILLTGSCQDVTTDNRPRGLPLVLTRAGAEGRMVTTDTQVMSNYGYFQLQASPGVWQMSVQDGLASSIYEVVDIEEKDPSALWSAYYARKISSAKQQEFSSRPVPIISFTGKHVNLLVKKREGKESVDFLEALKAQEDAAQVWPPTSGPQPTRPVKPTLNVFSVASGHLYERFMRMMMHTVMKSSSDVHGANTTRIKFWMIENFLSPKFKALVPRLAEKFGFDYGFVTYRWPHWLRRQTEKQRTIWGYKILFLDVLFPLDVDKVIFVDADQIVQADLHELYNLDLEGKAVGYTPFCQVNKNEETVGFRFWNQGFWHDHLAGKPYHISAIYVVDLKRLRRMAAGDQYRMIYENLSADPNSLANLDQDLPNFAQNQVPIHSLPEEWLWCETWCNQESKARAKTIDLCNNPLTKTPKLENVKRIIPNWEETDAMLEAMMSE</sequence>
<dbReference type="AlphaFoldDB" id="A0A0S4IWP5"/>
<evidence type="ECO:0000259" key="6">
    <source>
        <dbReference type="Pfam" id="PF18402"/>
    </source>
</evidence>
<organism evidence="8 9">
    <name type="scientific">Bodo saltans</name>
    <name type="common">Flagellated protozoan</name>
    <dbReference type="NCBI Taxonomy" id="75058"/>
    <lineage>
        <taxon>Eukaryota</taxon>
        <taxon>Discoba</taxon>
        <taxon>Euglenozoa</taxon>
        <taxon>Kinetoplastea</taxon>
        <taxon>Metakinetoplastina</taxon>
        <taxon>Eubodonida</taxon>
        <taxon>Bodonidae</taxon>
        <taxon>Bodo</taxon>
    </lineage>
</organism>
<comment type="cofactor">
    <cofactor evidence="1">
        <name>Ca(2+)</name>
        <dbReference type="ChEBI" id="CHEBI:29108"/>
    </cofactor>
</comment>
<gene>
    <name evidence="8" type="ORF">BSAL_77175</name>
</gene>
<name>A0A0S4IWP5_BODSA</name>
<dbReference type="PANTHER" id="PTHR11226">
    <property type="entry name" value="UDP-GLUCOSE GLYCOPROTEIN:GLUCOSYLTRANSFERASE"/>
    <property type="match status" value="1"/>
</dbReference>
<evidence type="ECO:0000256" key="5">
    <source>
        <dbReference type="ARBA" id="ARBA00023180"/>
    </source>
</evidence>
<keyword evidence="9" id="KW-1185">Reference proteome</keyword>
<dbReference type="InterPro" id="IPR040497">
    <property type="entry name" value="Glyco_transf_24"/>
</dbReference>
<dbReference type="CDD" id="cd06432">
    <property type="entry name" value="GT8_HUGT1_C_like"/>
    <property type="match status" value="1"/>
</dbReference>
<proteinExistence type="predicted"/>
<dbReference type="GO" id="GO:0051082">
    <property type="term" value="F:unfolded protein binding"/>
    <property type="evidence" value="ECO:0007669"/>
    <property type="project" value="TreeGrafter"/>
</dbReference>
<dbReference type="InterPro" id="IPR029044">
    <property type="entry name" value="Nucleotide-diphossugar_trans"/>
</dbReference>
<evidence type="ECO:0000313" key="8">
    <source>
        <dbReference type="EMBL" id="CUG29870.1"/>
    </source>
</evidence>
<protein>
    <submittedName>
        <fullName evidence="8">UDP-glucose:glycoprotein glucosyltransferase, putative</fullName>
    </submittedName>
</protein>
<dbReference type="GO" id="GO:0003980">
    <property type="term" value="F:UDP-glucose:glycoprotein glucosyltransferase activity"/>
    <property type="evidence" value="ECO:0007669"/>
    <property type="project" value="InterPro"/>
</dbReference>
<dbReference type="GO" id="GO:0018279">
    <property type="term" value="P:protein N-linked glycosylation via asparagine"/>
    <property type="evidence" value="ECO:0007669"/>
    <property type="project" value="TreeGrafter"/>
</dbReference>
<keyword evidence="4" id="KW-0256">Endoplasmic reticulum</keyword>
<dbReference type="Pfam" id="PF18404">
    <property type="entry name" value="Glyco_transf_24"/>
    <property type="match status" value="1"/>
</dbReference>
<dbReference type="InterPro" id="IPR009448">
    <property type="entry name" value="UDP-g_GGtrans"/>
</dbReference>
<dbReference type="SUPFAM" id="SSF53448">
    <property type="entry name" value="Nucleotide-diphospho-sugar transferases"/>
    <property type="match status" value="1"/>
</dbReference>
<dbReference type="InterPro" id="IPR040692">
    <property type="entry name" value="UGGT_TRXL_3"/>
</dbReference>
<evidence type="ECO:0000256" key="2">
    <source>
        <dbReference type="ARBA" id="ARBA00004319"/>
    </source>
</evidence>
<dbReference type="EMBL" id="CYKH01000740">
    <property type="protein sequence ID" value="CUG29870.1"/>
    <property type="molecule type" value="Genomic_DNA"/>
</dbReference>
<keyword evidence="5" id="KW-0325">Glycoprotein</keyword>
<evidence type="ECO:0000259" key="7">
    <source>
        <dbReference type="Pfam" id="PF18404"/>
    </source>
</evidence>
<keyword evidence="8" id="KW-0808">Transferase</keyword>
<reference evidence="9" key="1">
    <citation type="submission" date="2015-09" db="EMBL/GenBank/DDBJ databases">
        <authorList>
            <consortium name="Pathogen Informatics"/>
        </authorList>
    </citation>
    <scope>NUCLEOTIDE SEQUENCE [LARGE SCALE GENOMIC DNA]</scope>
    <source>
        <strain evidence="9">Lake Konstanz</strain>
    </source>
</reference>
<feature type="domain" description="UGGT thioredoxin-like" evidence="6">
    <location>
        <begin position="48"/>
        <end position="172"/>
    </location>
</feature>
<evidence type="ECO:0000256" key="3">
    <source>
        <dbReference type="ARBA" id="ARBA00022729"/>
    </source>
</evidence>
<evidence type="ECO:0000256" key="4">
    <source>
        <dbReference type="ARBA" id="ARBA00022824"/>
    </source>
</evidence>
<dbReference type="VEuPathDB" id="TriTrypDB:BSAL_77175"/>